<dbReference type="RefSeq" id="WP_058209086.1">
    <property type="nucleotide sequence ID" value="NZ_LKLP01000007.1"/>
</dbReference>
<proteinExistence type="predicted"/>
<comment type="caution">
    <text evidence="1">The sequence shown here is derived from an EMBL/GenBank/DDBJ whole genome shotgun (WGS) entry which is preliminary data.</text>
</comment>
<name>A0A0V8DML9_LACLL</name>
<evidence type="ECO:0000313" key="2">
    <source>
        <dbReference type="Proteomes" id="UP000054230"/>
    </source>
</evidence>
<dbReference type="EMBL" id="LKLP01000007">
    <property type="protein sequence ID" value="KSU14629.1"/>
    <property type="molecule type" value="Genomic_DNA"/>
</dbReference>
<reference evidence="2" key="1">
    <citation type="submission" date="2015-10" db="EMBL/GenBank/DDBJ databases">
        <title>Draft Genome Sequences of 11 Lactococcus lactis subspecies cremoris strains.</title>
        <authorList>
            <person name="Wels M."/>
            <person name="Backus L."/>
            <person name="Boekhorst J."/>
            <person name="Dijkstra A."/>
            <person name="Beerthuizen M."/>
            <person name="Kelly W."/>
            <person name="Siezen R."/>
            <person name="Bachmann H."/>
            <person name="Van Hijum S."/>
        </authorList>
    </citation>
    <scope>NUCLEOTIDE SEQUENCE [LARGE SCALE GENOMIC DNA]</scope>
    <source>
        <strain evidence="2">LMG8520</strain>
    </source>
</reference>
<dbReference type="Proteomes" id="UP000054230">
    <property type="component" value="Unassembled WGS sequence"/>
</dbReference>
<evidence type="ECO:0000313" key="1">
    <source>
        <dbReference type="EMBL" id="KSU14629.1"/>
    </source>
</evidence>
<organism evidence="1 2">
    <name type="scientific">Lactococcus lactis subsp. lactis</name>
    <name type="common">Streptococcus lactis</name>
    <dbReference type="NCBI Taxonomy" id="1360"/>
    <lineage>
        <taxon>Bacteria</taxon>
        <taxon>Bacillati</taxon>
        <taxon>Bacillota</taxon>
        <taxon>Bacilli</taxon>
        <taxon>Lactobacillales</taxon>
        <taxon>Streptococcaceae</taxon>
        <taxon>Lactococcus</taxon>
    </lineage>
</organism>
<dbReference type="AlphaFoldDB" id="A0A0V8DML9"/>
<accession>A0A0V8DML9</accession>
<protein>
    <submittedName>
        <fullName evidence="1">Uncharacterized protein</fullName>
    </submittedName>
</protein>
<sequence length="92" mass="10977">MLRNFDHKKNGNIFSVKDFQRQNVDSFDTVFKIPKKYKEEILEDLDRLNINIKSIYGDFDHIAKYLNSKKTNKPADGEIRIKHFRSEEDISK</sequence>
<gene>
    <name evidence="1" type="ORF">LMG8520_0280</name>
</gene>
<dbReference type="PATRIC" id="fig|1360.106.peg.248"/>